<proteinExistence type="predicted"/>
<dbReference type="AlphaFoldDB" id="A0AAV8Z0E7"/>
<keyword evidence="3" id="KW-1185">Reference proteome</keyword>
<dbReference type="GO" id="GO:0005634">
    <property type="term" value="C:nucleus"/>
    <property type="evidence" value="ECO:0007669"/>
    <property type="project" value="TreeGrafter"/>
</dbReference>
<evidence type="ECO:0000313" key="3">
    <source>
        <dbReference type="Proteomes" id="UP001162162"/>
    </source>
</evidence>
<dbReference type="PANTHER" id="PTHR19303:SF71">
    <property type="entry name" value="ZINC FINGER PHD-TYPE DOMAIN-CONTAINING PROTEIN"/>
    <property type="match status" value="1"/>
</dbReference>
<organism evidence="2 3">
    <name type="scientific">Aromia moschata</name>
    <dbReference type="NCBI Taxonomy" id="1265417"/>
    <lineage>
        <taxon>Eukaryota</taxon>
        <taxon>Metazoa</taxon>
        <taxon>Ecdysozoa</taxon>
        <taxon>Arthropoda</taxon>
        <taxon>Hexapoda</taxon>
        <taxon>Insecta</taxon>
        <taxon>Pterygota</taxon>
        <taxon>Neoptera</taxon>
        <taxon>Endopterygota</taxon>
        <taxon>Coleoptera</taxon>
        <taxon>Polyphaga</taxon>
        <taxon>Cucujiformia</taxon>
        <taxon>Chrysomeloidea</taxon>
        <taxon>Cerambycidae</taxon>
        <taxon>Cerambycinae</taxon>
        <taxon>Callichromatini</taxon>
        <taxon>Aromia</taxon>
    </lineage>
</organism>
<dbReference type="InterPro" id="IPR050863">
    <property type="entry name" value="CenT-Element_Derived"/>
</dbReference>
<evidence type="ECO:0000313" key="2">
    <source>
        <dbReference type="EMBL" id="KAJ8956842.1"/>
    </source>
</evidence>
<feature type="domain" description="DDE-1" evidence="1">
    <location>
        <begin position="318"/>
        <end position="453"/>
    </location>
</feature>
<protein>
    <recommendedName>
        <fullName evidence="1">DDE-1 domain-containing protein</fullName>
    </recommendedName>
</protein>
<dbReference type="Pfam" id="PF03184">
    <property type="entry name" value="DDE_1"/>
    <property type="match status" value="1"/>
</dbReference>
<dbReference type="PANTHER" id="PTHR19303">
    <property type="entry name" value="TRANSPOSON"/>
    <property type="match status" value="1"/>
</dbReference>
<accession>A0AAV8Z0E7</accession>
<dbReference type="EMBL" id="JAPWTK010000027">
    <property type="protein sequence ID" value="KAJ8956842.1"/>
    <property type="molecule type" value="Genomic_DNA"/>
</dbReference>
<dbReference type="Gene3D" id="3.30.420.10">
    <property type="entry name" value="Ribonuclease H-like superfamily/Ribonuclease H"/>
    <property type="match status" value="1"/>
</dbReference>
<dbReference type="GO" id="GO:0003677">
    <property type="term" value="F:DNA binding"/>
    <property type="evidence" value="ECO:0007669"/>
    <property type="project" value="TreeGrafter"/>
</dbReference>
<reference evidence="2" key="1">
    <citation type="journal article" date="2023" name="Insect Mol. Biol.">
        <title>Genome sequencing provides insights into the evolution of gene families encoding plant cell wall-degrading enzymes in longhorned beetles.</title>
        <authorList>
            <person name="Shin N.R."/>
            <person name="Okamura Y."/>
            <person name="Kirsch R."/>
            <person name="Pauchet Y."/>
        </authorList>
    </citation>
    <scope>NUCLEOTIDE SEQUENCE</scope>
    <source>
        <strain evidence="2">AMC_N1</strain>
    </source>
</reference>
<sequence>MAQDTVDAAVFADSVNKAKVKKVPSIETLNSEMPTKELRKDRGKRVFKSLLNKLRCKKYASATISKPDPTYRVAYLGNVVTGWAKGKYLPVASINMPRKNKSDKKLTKVDSIIMENAVKSVINDGSSIRGAAKAAGICHQTLKRYVLKYRNASLEEQPVKFAPNYQVRKVFSTELELLLKEYLIKACKLHHGLTRKDVKKLAYQLALKNELKFPASWEKHNEAGEDWLKGFRNRQRDISIRKPEGTSLSRATAFNETNVNEFFNNLSNVYQRFPGLEASDIYNLDETALTTVHNPPKVLGARGQKQIGQVTSGERGVLVTACCIINAAGQAVPPYLIFPRVYLKPHMLTGAPNGTGGNANKSGWVNGEIFVDILKHFVKFVKCSKEKPVILIMDNHESHITIDSLEFSKDNGIVLVTLPPHTSGKLQPLDKTVYKSLKTNYNVACNEWMISHPGRPITIYDIAALFGTAYVKAFTIENIMNGFKSTGIWPMNRSIFTADDFLASYVTDRENENIPEKQNISSVDIEPTEEKSTETRMIVDEAEAGSSTSVIIAPKTPQKEEIKVLFYT</sequence>
<dbReference type="InterPro" id="IPR036397">
    <property type="entry name" value="RNaseH_sf"/>
</dbReference>
<evidence type="ECO:0000259" key="1">
    <source>
        <dbReference type="Pfam" id="PF03184"/>
    </source>
</evidence>
<comment type="caution">
    <text evidence="2">The sequence shown here is derived from an EMBL/GenBank/DDBJ whole genome shotgun (WGS) entry which is preliminary data.</text>
</comment>
<dbReference type="InterPro" id="IPR004875">
    <property type="entry name" value="DDE_SF_endonuclease_dom"/>
</dbReference>
<dbReference type="Proteomes" id="UP001162162">
    <property type="component" value="Unassembled WGS sequence"/>
</dbReference>
<gene>
    <name evidence="2" type="ORF">NQ318_014256</name>
</gene>
<name>A0AAV8Z0E7_9CUCU</name>